<name>A0A650AVI4_9MAGN</name>
<dbReference type="AlphaFoldDB" id="A0A650AVI4"/>
<protein>
    <submittedName>
        <fullName evidence="2">Auxin-induced protein 6B</fullName>
    </submittedName>
</protein>
<reference evidence="2" key="1">
    <citation type="journal article" date="2019" name="Environ. Sci. Technol.">
        <title>cDNA Library for Mining Functional Genes in Sedum alfredii Hance Related to Cadmium Tolerance and Characterization of the Roles of a Novel SaCTP2 Gene in Enhancing Cadmium Hyperaccumulation.</title>
        <authorList>
            <person name="Liu M."/>
            <person name="He X."/>
            <person name="Feng T."/>
            <person name="Zhuo R."/>
            <person name="Qiu W."/>
            <person name="Han X."/>
            <person name="Qiao G."/>
            <person name="Zhang D."/>
        </authorList>
    </citation>
    <scope>NUCLEOTIDE SEQUENCE</scope>
</reference>
<dbReference type="InterPro" id="IPR003676">
    <property type="entry name" value="SAUR_fam"/>
</dbReference>
<evidence type="ECO:0000256" key="1">
    <source>
        <dbReference type="ARBA" id="ARBA00006974"/>
    </source>
</evidence>
<sequence length="181" mass="20618">MESKKINKIGEIVKLQRILKKCRKIADSFENNSSSGNNNTSTISKGSNKRIKFLKRTFSFTDSSSINGVPKSGTVRKGYVAVCVGKDIKRFIIPTEYLCHKAFEILLREAEDEFGFQQEGVLRLPCEECVFEDTLKVIQKKSTTLLVEEPRNSEANPNRRRSCSIESQLSWSPHTRIQPCR</sequence>
<dbReference type="GO" id="GO:0009733">
    <property type="term" value="P:response to auxin"/>
    <property type="evidence" value="ECO:0007669"/>
    <property type="project" value="InterPro"/>
</dbReference>
<organism evidence="2">
    <name type="scientific">Sedum alfredii</name>
    <dbReference type="NCBI Taxonomy" id="439688"/>
    <lineage>
        <taxon>Eukaryota</taxon>
        <taxon>Viridiplantae</taxon>
        <taxon>Streptophyta</taxon>
        <taxon>Embryophyta</taxon>
        <taxon>Tracheophyta</taxon>
        <taxon>Spermatophyta</taxon>
        <taxon>Magnoliopsida</taxon>
        <taxon>eudicotyledons</taxon>
        <taxon>Gunneridae</taxon>
        <taxon>Pentapetalae</taxon>
        <taxon>Saxifragales</taxon>
        <taxon>Crassulaceae</taxon>
        <taxon>Sedum</taxon>
    </lineage>
</organism>
<dbReference type="PANTHER" id="PTHR31374:SF7">
    <property type="entry name" value="SAUR-LIKE AUXIN-RESPONSIVE PROTEIN FAMILY"/>
    <property type="match status" value="1"/>
</dbReference>
<comment type="similarity">
    <text evidence="1">Belongs to the ARG7 family.</text>
</comment>
<proteinExistence type="evidence at transcript level"/>
<dbReference type="EMBL" id="MK044860">
    <property type="protein sequence ID" value="QGP73759.1"/>
    <property type="molecule type" value="mRNA"/>
</dbReference>
<dbReference type="PANTHER" id="PTHR31374">
    <property type="entry name" value="AUXIN-INDUCED PROTEIN-LIKE-RELATED"/>
    <property type="match status" value="1"/>
</dbReference>
<evidence type="ECO:0000313" key="2">
    <source>
        <dbReference type="EMBL" id="QGP73759.1"/>
    </source>
</evidence>
<gene>
    <name evidence="2" type="primary">AIR6B</name>
</gene>
<dbReference type="Pfam" id="PF02519">
    <property type="entry name" value="Auxin_inducible"/>
    <property type="match status" value="1"/>
</dbReference>
<accession>A0A650AVI4</accession>